<feature type="transmembrane region" description="Helical" evidence="1">
    <location>
        <begin position="182"/>
        <end position="200"/>
    </location>
</feature>
<evidence type="ECO:0000256" key="1">
    <source>
        <dbReference type="SAM" id="Phobius"/>
    </source>
</evidence>
<dbReference type="AlphaFoldDB" id="A0A0G0MEQ8"/>
<keyword evidence="1" id="KW-1133">Transmembrane helix</keyword>
<sequence>MMKIFTIGLIVFLIFPVSSLAISESDEDEYIYLFHLYNDNGQIFVDRDAQFKYDIVAEIFVPEILNTQFPYRGEVVNLKGEIAETFQFDPKQGNPNFVKGKILVKAPYLPDGQKVNFYNAQGNQLLSVFVSDSSFCNDDGVCNSNVGEDKKTCPNDCKIATPVPTVTTEPSEGGGVGGMLKILIYTIIGIGIVGGGWYGWKWWKHKQEPPAIQFPETPFSPNNGQSTINQ</sequence>
<organism evidence="2 3">
    <name type="scientific">Yanofskybacteria sp. (strain GW2011_GWA1_39_13)</name>
    <dbReference type="NCBI Taxonomy" id="1619019"/>
    <lineage>
        <taxon>Bacteria</taxon>
        <taxon>Candidatus Yanofskyibacteriota</taxon>
    </lineage>
</organism>
<dbReference type="Proteomes" id="UP000034845">
    <property type="component" value="Unassembled WGS sequence"/>
</dbReference>
<comment type="caution">
    <text evidence="2">The sequence shown here is derived from an EMBL/GenBank/DDBJ whole genome shotgun (WGS) entry which is preliminary data.</text>
</comment>
<name>A0A0G0MEQ8_YANXG</name>
<accession>A0A0G0MEQ8</accession>
<evidence type="ECO:0000313" key="3">
    <source>
        <dbReference type="Proteomes" id="UP000034845"/>
    </source>
</evidence>
<protein>
    <submittedName>
        <fullName evidence="2">Uncharacterized protein</fullName>
    </submittedName>
</protein>
<gene>
    <name evidence="2" type="ORF">UT29_C0001G0039</name>
</gene>
<evidence type="ECO:0000313" key="2">
    <source>
        <dbReference type="EMBL" id="KKR02559.1"/>
    </source>
</evidence>
<keyword evidence="1" id="KW-0812">Transmembrane</keyword>
<reference evidence="2 3" key="1">
    <citation type="journal article" date="2015" name="Nature">
        <title>rRNA introns, odd ribosomes, and small enigmatic genomes across a large radiation of phyla.</title>
        <authorList>
            <person name="Brown C.T."/>
            <person name="Hug L.A."/>
            <person name="Thomas B.C."/>
            <person name="Sharon I."/>
            <person name="Castelle C.J."/>
            <person name="Singh A."/>
            <person name="Wilkins M.J."/>
            <person name="Williams K.H."/>
            <person name="Banfield J.F."/>
        </authorList>
    </citation>
    <scope>NUCLEOTIDE SEQUENCE [LARGE SCALE GENOMIC DNA]</scope>
    <source>
        <strain evidence="3">GW2011_GWA1_39_13</strain>
    </source>
</reference>
<keyword evidence="1" id="KW-0472">Membrane</keyword>
<dbReference type="EMBL" id="LBWF01000001">
    <property type="protein sequence ID" value="KKR02559.1"/>
    <property type="molecule type" value="Genomic_DNA"/>
</dbReference>
<proteinExistence type="predicted"/>